<dbReference type="PANTHER" id="PTHR40398:SF1">
    <property type="entry name" value="PTS SYSTEM GLUCITOL_SORBITOL-SPECIFIC EIIA COMPONENT"/>
    <property type="match status" value="1"/>
</dbReference>
<feature type="modified residue" description="Phosphohistidine; by HPr" evidence="1">
    <location>
        <position position="47"/>
    </location>
</feature>
<dbReference type="PANTHER" id="PTHR40398">
    <property type="entry name" value="PTS SYSTEM GLUCITOL/SORBITOL-SPECIFIC EIIA COMPONENT"/>
    <property type="match status" value="1"/>
</dbReference>
<organism evidence="2 3">
    <name type="scientific">Halalkalibacterium halodurans (strain ATCC BAA-125 / DSM 18197 / FERM 7344 / JCM 9153 / C-125)</name>
    <name type="common">Bacillus halodurans</name>
    <dbReference type="NCBI Taxonomy" id="272558"/>
    <lineage>
        <taxon>Bacteria</taxon>
        <taxon>Bacillati</taxon>
        <taxon>Bacillota</taxon>
        <taxon>Bacilli</taxon>
        <taxon>Bacillales</taxon>
        <taxon>Bacillaceae</taxon>
        <taxon>Halalkalibacterium (ex Joshi et al. 2022)</taxon>
    </lineage>
</organism>
<keyword evidence="3" id="KW-1185">Reference proteome</keyword>
<dbReference type="InterPro" id="IPR036665">
    <property type="entry name" value="PTS_IIA_glucitol/sorbitol_sf"/>
</dbReference>
<name>Q9KES6_HALH5</name>
<dbReference type="PROSITE" id="PS51097">
    <property type="entry name" value="PTS_EIIA_TYPE_5"/>
    <property type="match status" value="1"/>
</dbReference>
<proteinExistence type="predicted"/>
<dbReference type="GO" id="GO:0005737">
    <property type="term" value="C:cytoplasm"/>
    <property type="evidence" value="ECO:0007669"/>
    <property type="project" value="InterPro"/>
</dbReference>
<dbReference type="STRING" id="272558.gene:10726647"/>
<dbReference type="GO" id="GO:0016301">
    <property type="term" value="F:kinase activity"/>
    <property type="evidence" value="ECO:0007669"/>
    <property type="project" value="TreeGrafter"/>
</dbReference>
<evidence type="ECO:0000256" key="1">
    <source>
        <dbReference type="PROSITE-ProRule" id="PRU00420"/>
    </source>
</evidence>
<dbReference type="Pfam" id="PF03829">
    <property type="entry name" value="PTSIIA_gutA"/>
    <property type="match status" value="1"/>
</dbReference>
<dbReference type="GO" id="GO:0008982">
    <property type="term" value="F:protein-N(PI)-phosphohistidine-sugar phosphotransferase activity"/>
    <property type="evidence" value="ECO:0007669"/>
    <property type="project" value="InterPro"/>
</dbReference>
<dbReference type="GO" id="GO:0009401">
    <property type="term" value="P:phosphoenolpyruvate-dependent sugar phosphotransferase system"/>
    <property type="evidence" value="ECO:0007669"/>
    <property type="project" value="InterPro"/>
</dbReference>
<dbReference type="PIR" id="E83746">
    <property type="entry name" value="E83746"/>
</dbReference>
<accession>Q9KES6</accession>
<dbReference type="InterPro" id="IPR004716">
    <property type="entry name" value="PTS_IIA_glucitol/sorbitol-sp"/>
</dbReference>
<dbReference type="eggNOG" id="COG3731">
    <property type="taxonomic scope" value="Bacteria"/>
</dbReference>
<gene>
    <name evidence="2" type="ordered locus">BH0773</name>
</gene>
<dbReference type="Proteomes" id="UP000001258">
    <property type="component" value="Chromosome"/>
</dbReference>
<dbReference type="RefSeq" id="WP_010896946.1">
    <property type="nucleotide sequence ID" value="NC_002570.2"/>
</dbReference>
<dbReference type="SUPFAM" id="SSF141530">
    <property type="entry name" value="PTSIIA/GutA-like"/>
    <property type="match status" value="1"/>
</dbReference>
<evidence type="ECO:0000313" key="3">
    <source>
        <dbReference type="Proteomes" id="UP000001258"/>
    </source>
</evidence>
<dbReference type="EMBL" id="BA000004">
    <property type="protein sequence ID" value="BAB04492.1"/>
    <property type="molecule type" value="Genomic_DNA"/>
</dbReference>
<evidence type="ECO:0000313" key="2">
    <source>
        <dbReference type="EMBL" id="BAB04492.1"/>
    </source>
</evidence>
<sequence>MEGTMTCIYESVITGVGSEVQYFIEENMVVIFNDTVPDDLKSIGVIHKHTELQADVAAGDVLEVNGACFRILFVGDKVNDTLREIGHCTIAFNGETNADLPGTLCVEKKPLPDFVTGATIKFIKE</sequence>
<dbReference type="AlphaFoldDB" id="Q9KES6"/>
<protein>
    <submittedName>
        <fullName evidence="2">PTS system, glucitol-specific enzyme III</fullName>
    </submittedName>
</protein>
<dbReference type="Gene3D" id="2.40.33.40">
    <property type="entry name" value="Phosphotransferase system, glucitol/sorbitol-specific IIA component"/>
    <property type="match status" value="1"/>
</dbReference>
<dbReference type="OrthoDB" id="5113885at2"/>
<dbReference type="HOGENOM" id="CLU_138435_2_1_9"/>
<reference evidence="2 3" key="1">
    <citation type="journal article" date="2000" name="Nucleic Acids Res.">
        <title>Complete genome sequence of the alkaliphilic bacterium Bacillus halodurans and genomic sequence comparison with Bacillus subtilis.</title>
        <authorList>
            <person name="Takami H."/>
            <person name="Nakasone K."/>
            <person name="Takaki Y."/>
            <person name="Maeno G."/>
            <person name="Sasaki R."/>
            <person name="Masui N."/>
            <person name="Fuji F."/>
            <person name="Hirama C."/>
            <person name="Nakamura Y."/>
            <person name="Ogasawara N."/>
            <person name="Kuhara S."/>
            <person name="Horikoshi K."/>
        </authorList>
    </citation>
    <scope>NUCLEOTIDE SEQUENCE [LARGE SCALE GENOMIC DNA]</scope>
    <source>
        <strain evidence="3">ATCC BAA-125 / DSM 18197 / FERM 7344 / JCM 9153 / C-125</strain>
    </source>
</reference>
<dbReference type="KEGG" id="bha:BH0773"/>